<feature type="transmembrane region" description="Helical" evidence="7">
    <location>
        <begin position="179"/>
        <end position="196"/>
    </location>
</feature>
<feature type="domain" description="ABC transmembrane type-1" evidence="8">
    <location>
        <begin position="100"/>
        <end position="309"/>
    </location>
</feature>
<dbReference type="InterPro" id="IPR045621">
    <property type="entry name" value="BPD_transp_1_N"/>
</dbReference>
<keyword evidence="3" id="KW-1003">Cell membrane</keyword>
<keyword evidence="10" id="KW-1185">Reference proteome</keyword>
<feature type="transmembrane region" description="Helical" evidence="7">
    <location>
        <begin position="14"/>
        <end position="35"/>
    </location>
</feature>
<comment type="subcellular location">
    <subcellularLocation>
        <location evidence="1 7">Cell membrane</location>
        <topology evidence="1 7">Multi-pass membrane protein</topology>
    </subcellularLocation>
</comment>
<dbReference type="CDD" id="cd06261">
    <property type="entry name" value="TM_PBP2"/>
    <property type="match status" value="1"/>
</dbReference>
<dbReference type="Proteomes" id="UP000214747">
    <property type="component" value="Unassembled WGS sequence"/>
</dbReference>
<feature type="transmembrane region" description="Helical" evidence="7">
    <location>
        <begin position="106"/>
        <end position="127"/>
    </location>
</feature>
<evidence type="ECO:0000256" key="1">
    <source>
        <dbReference type="ARBA" id="ARBA00004651"/>
    </source>
</evidence>
<gene>
    <name evidence="9" type="ORF">CEJ45_05940</name>
</gene>
<dbReference type="PANTHER" id="PTHR43163:SF6">
    <property type="entry name" value="DIPEPTIDE TRANSPORT SYSTEM PERMEASE PROTEIN DPPB-RELATED"/>
    <property type="match status" value="1"/>
</dbReference>
<keyword evidence="5 7" id="KW-1133">Transmembrane helix</keyword>
<dbReference type="EMBL" id="NJGV01000004">
    <property type="protein sequence ID" value="OWY35937.1"/>
    <property type="molecule type" value="Genomic_DNA"/>
</dbReference>
<feature type="transmembrane region" description="Helical" evidence="7">
    <location>
        <begin position="289"/>
        <end position="312"/>
    </location>
</feature>
<protein>
    <submittedName>
        <fullName evidence="9">Peptide ABC transporter</fullName>
    </submittedName>
</protein>
<comment type="caution">
    <text evidence="9">The sequence shown here is derived from an EMBL/GenBank/DDBJ whole genome shotgun (WGS) entry which is preliminary data.</text>
</comment>
<evidence type="ECO:0000256" key="2">
    <source>
        <dbReference type="ARBA" id="ARBA00022448"/>
    </source>
</evidence>
<evidence type="ECO:0000259" key="8">
    <source>
        <dbReference type="PROSITE" id="PS50928"/>
    </source>
</evidence>
<dbReference type="Pfam" id="PF00528">
    <property type="entry name" value="BPD_transp_1"/>
    <property type="match status" value="1"/>
</dbReference>
<dbReference type="GO" id="GO:0005886">
    <property type="term" value="C:plasma membrane"/>
    <property type="evidence" value="ECO:0007669"/>
    <property type="project" value="UniProtKB-SubCell"/>
</dbReference>
<accession>A0A225SXR6</accession>
<organism evidence="9 10">
    <name type="scientific">Herbaspirillum aquaticum</name>
    <dbReference type="NCBI Taxonomy" id="568783"/>
    <lineage>
        <taxon>Bacteria</taxon>
        <taxon>Pseudomonadati</taxon>
        <taxon>Pseudomonadota</taxon>
        <taxon>Betaproteobacteria</taxon>
        <taxon>Burkholderiales</taxon>
        <taxon>Oxalobacteraceae</taxon>
        <taxon>Herbaspirillum</taxon>
    </lineage>
</organism>
<dbReference type="PANTHER" id="PTHR43163">
    <property type="entry name" value="DIPEPTIDE TRANSPORT SYSTEM PERMEASE PROTEIN DPPB-RELATED"/>
    <property type="match status" value="1"/>
</dbReference>
<evidence type="ECO:0000313" key="10">
    <source>
        <dbReference type="Proteomes" id="UP000214747"/>
    </source>
</evidence>
<evidence type="ECO:0000256" key="5">
    <source>
        <dbReference type="ARBA" id="ARBA00022989"/>
    </source>
</evidence>
<proteinExistence type="inferred from homology"/>
<evidence type="ECO:0000313" key="9">
    <source>
        <dbReference type="EMBL" id="OWY35937.1"/>
    </source>
</evidence>
<dbReference type="PROSITE" id="PS50928">
    <property type="entry name" value="ABC_TM1"/>
    <property type="match status" value="1"/>
</dbReference>
<keyword evidence="6 7" id="KW-0472">Membrane</keyword>
<keyword evidence="4 7" id="KW-0812">Transmembrane</keyword>
<evidence type="ECO:0000256" key="4">
    <source>
        <dbReference type="ARBA" id="ARBA00022692"/>
    </source>
</evidence>
<comment type="similarity">
    <text evidence="7">Belongs to the binding-protein-dependent transport system permease family.</text>
</comment>
<dbReference type="Gene3D" id="1.10.3720.10">
    <property type="entry name" value="MetI-like"/>
    <property type="match status" value="1"/>
</dbReference>
<feature type="transmembrane region" description="Helical" evidence="7">
    <location>
        <begin position="139"/>
        <end position="167"/>
    </location>
</feature>
<reference evidence="9 10" key="1">
    <citation type="journal article" date="2010" name="Int. J. Syst. Evol. Microbiol.">
        <title>Reclassification of Herbaspirillum putei as a later heterotypic synonym of Herbaspirillum huttiense, with the description of H. huttiense subsp. huttiense subsp. nov. and H. huttiense subsp. putei subsp. nov., comb. nov., and description of Herbaspirillum aquaticum sp. nov.</title>
        <authorList>
            <person name="Dobritsa A.P."/>
            <person name="Reddy M.C."/>
            <person name="Samadpour M."/>
        </authorList>
    </citation>
    <scope>NUCLEOTIDE SEQUENCE [LARGE SCALE GENOMIC DNA]</scope>
    <source>
        <strain evidence="9 10">IEH 4430</strain>
    </source>
</reference>
<evidence type="ECO:0000256" key="6">
    <source>
        <dbReference type="ARBA" id="ARBA00023136"/>
    </source>
</evidence>
<dbReference type="SUPFAM" id="SSF161098">
    <property type="entry name" value="MetI-like"/>
    <property type="match status" value="1"/>
</dbReference>
<evidence type="ECO:0000256" key="7">
    <source>
        <dbReference type="RuleBase" id="RU363032"/>
    </source>
</evidence>
<dbReference type="InterPro" id="IPR000515">
    <property type="entry name" value="MetI-like"/>
</dbReference>
<evidence type="ECO:0000256" key="3">
    <source>
        <dbReference type="ARBA" id="ARBA00022475"/>
    </source>
</evidence>
<name>A0A225SXR6_9BURK</name>
<keyword evidence="2 7" id="KW-0813">Transport</keyword>
<sequence>MATTIKLPKLARRLLLSIPTLLLVSMVVFSLLAVLPGDPVAAILGMEATPEAAAALRLKLGLDDPLLVQYGRWLWAVLHGDLGRSFIDNTPVADALWQRLPVTIELAIGSFLVAVIIAVPAGILSAARPRGWANAIGTLVALFGMSVPHFWLGMLFIILFAVKLGWLPASGFVPLSVDWHANLIAMIMPMVVTGLRESAILMRMVRSSLLEVLNEDYIRTAFSKGLRDWQVVLGHALRNAMIPVVTASGLMVSGMLGGLVITESIFGIPGMGKMIVDAIFQRDYVTVQAGVLAATVMVVIVNLCVDLLYSVIDPRIAR</sequence>
<feature type="transmembrane region" description="Helical" evidence="7">
    <location>
        <begin position="244"/>
        <end position="269"/>
    </location>
</feature>
<dbReference type="Pfam" id="PF19300">
    <property type="entry name" value="BPD_transp_1_N"/>
    <property type="match status" value="1"/>
</dbReference>
<dbReference type="InterPro" id="IPR035906">
    <property type="entry name" value="MetI-like_sf"/>
</dbReference>
<dbReference type="GO" id="GO:0071916">
    <property type="term" value="F:dipeptide transmembrane transporter activity"/>
    <property type="evidence" value="ECO:0007669"/>
    <property type="project" value="TreeGrafter"/>
</dbReference>
<dbReference type="AlphaFoldDB" id="A0A225SXR6"/>
<dbReference type="RefSeq" id="WP_088754257.1">
    <property type="nucleotide sequence ID" value="NZ_NJGV01000004.1"/>
</dbReference>